<sequence>MESLVLLSWLAYLLCGLLLLLASWKLLYWLPFGVKSSIFLSQVAILVIPAPVVNEALAPAFIVVVLDLLSGVPASIWVEKALPLILALVAAWPLGLAWGWIKAKRETSQVEQKSEADEEDASQTN</sequence>
<keyword evidence="1" id="KW-0472">Membrane</keyword>
<dbReference type="Proteomes" id="UP000199058">
    <property type="component" value="Unassembled WGS sequence"/>
</dbReference>
<dbReference type="AlphaFoldDB" id="A0A1I1E4V6"/>
<proteinExistence type="predicted"/>
<dbReference type="STRING" id="1122252.SAMN05660443_0313"/>
<evidence type="ECO:0000313" key="2">
    <source>
        <dbReference type="EMBL" id="SFB81682.1"/>
    </source>
</evidence>
<keyword evidence="3" id="KW-1185">Reference proteome</keyword>
<accession>A0A1I1E4V6</accession>
<feature type="transmembrane region" description="Helical" evidence="1">
    <location>
        <begin position="39"/>
        <end position="69"/>
    </location>
</feature>
<feature type="transmembrane region" description="Helical" evidence="1">
    <location>
        <begin position="81"/>
        <end position="101"/>
    </location>
</feature>
<gene>
    <name evidence="2" type="ORF">SAMN05660443_0313</name>
</gene>
<evidence type="ECO:0000256" key="1">
    <source>
        <dbReference type="SAM" id="Phobius"/>
    </source>
</evidence>
<evidence type="ECO:0000313" key="3">
    <source>
        <dbReference type="Proteomes" id="UP000199058"/>
    </source>
</evidence>
<feature type="transmembrane region" description="Helical" evidence="1">
    <location>
        <begin position="6"/>
        <end position="27"/>
    </location>
</feature>
<protein>
    <submittedName>
        <fullName evidence="2">Uncharacterized protein</fullName>
    </submittedName>
</protein>
<dbReference type="EMBL" id="FOLH01000001">
    <property type="protein sequence ID" value="SFB81682.1"/>
    <property type="molecule type" value="Genomic_DNA"/>
</dbReference>
<organism evidence="2 3">
    <name type="scientific">Marinospirillum celere</name>
    <dbReference type="NCBI Taxonomy" id="1122252"/>
    <lineage>
        <taxon>Bacteria</taxon>
        <taxon>Pseudomonadati</taxon>
        <taxon>Pseudomonadota</taxon>
        <taxon>Gammaproteobacteria</taxon>
        <taxon>Oceanospirillales</taxon>
        <taxon>Oceanospirillaceae</taxon>
        <taxon>Marinospirillum</taxon>
    </lineage>
</organism>
<keyword evidence="1" id="KW-0812">Transmembrane</keyword>
<keyword evidence="1" id="KW-1133">Transmembrane helix</keyword>
<reference evidence="2 3" key="1">
    <citation type="submission" date="2016-10" db="EMBL/GenBank/DDBJ databases">
        <authorList>
            <person name="de Groot N.N."/>
        </authorList>
    </citation>
    <scope>NUCLEOTIDE SEQUENCE [LARGE SCALE GENOMIC DNA]</scope>
    <source>
        <strain evidence="2 3">DSM 18438</strain>
    </source>
</reference>
<name>A0A1I1E4V6_9GAMM</name>